<evidence type="ECO:0000313" key="2">
    <source>
        <dbReference type="Proteomes" id="UP000183461"/>
    </source>
</evidence>
<name>A0A1K1PIP4_RUMFL</name>
<evidence type="ECO:0000313" key="1">
    <source>
        <dbReference type="EMBL" id="SFW47479.1"/>
    </source>
</evidence>
<dbReference type="Pfam" id="PF20185">
    <property type="entry name" value="DUF6548"/>
    <property type="match status" value="1"/>
</dbReference>
<organism evidence="1 2">
    <name type="scientific">Ruminococcus flavefaciens</name>
    <dbReference type="NCBI Taxonomy" id="1265"/>
    <lineage>
        <taxon>Bacteria</taxon>
        <taxon>Bacillati</taxon>
        <taxon>Bacillota</taxon>
        <taxon>Clostridia</taxon>
        <taxon>Eubacteriales</taxon>
        <taxon>Oscillospiraceae</taxon>
        <taxon>Ruminococcus</taxon>
    </lineage>
</organism>
<protein>
    <submittedName>
        <fullName evidence="1">Uncharacterized protein</fullName>
    </submittedName>
</protein>
<reference evidence="1 2" key="1">
    <citation type="submission" date="2016-11" db="EMBL/GenBank/DDBJ databases">
        <authorList>
            <person name="Jaros S."/>
            <person name="Januszkiewicz K."/>
            <person name="Wedrychowicz H."/>
        </authorList>
    </citation>
    <scope>NUCLEOTIDE SEQUENCE [LARGE SCALE GENOMIC DNA]</scope>
    <source>
        <strain evidence="1 2">YL228</strain>
    </source>
</reference>
<proteinExistence type="predicted"/>
<dbReference type="AlphaFoldDB" id="A0A1K1PIP4"/>
<accession>A0A1K1PIP4</accession>
<dbReference type="Proteomes" id="UP000183461">
    <property type="component" value="Unassembled WGS sequence"/>
</dbReference>
<dbReference type="InterPro" id="IPR046678">
    <property type="entry name" value="DUF6548"/>
</dbReference>
<sequence length="170" mass="20868">MHDRDFLSLYIKVDKFIKDAYSSNEGVSEYIRQMEINCGKGYTYVQSWRNDYIELKRVRWLRNQLVHDDIFEGEEEDYDWLENFYNRLFTADDPLSRIRKVSQTIQRKPVQQTTQPPKPSTNQQLYRKTETWYGYNWHSKSNLEYVQFKEEIPPQKRPSLWERIIRFFFG</sequence>
<gene>
    <name evidence="1" type="ORF">SAMN02910280_2782</name>
</gene>
<dbReference type="EMBL" id="FPIP01000009">
    <property type="protein sequence ID" value="SFW47479.1"/>
    <property type="molecule type" value="Genomic_DNA"/>
</dbReference>
<dbReference type="RefSeq" id="WP_072300977.1">
    <property type="nucleotide sequence ID" value="NZ_FPIP01000009.1"/>
</dbReference>